<dbReference type="KEGG" id="fcy:FRACYDRAFT_263937"/>
<proteinExistence type="predicted"/>
<evidence type="ECO:0000313" key="2">
    <source>
        <dbReference type="EMBL" id="OEU10049.1"/>
    </source>
</evidence>
<keyword evidence="3" id="KW-1185">Reference proteome</keyword>
<dbReference type="AlphaFoldDB" id="A0A1E7EW30"/>
<name>A0A1E7EW30_9STRA</name>
<gene>
    <name evidence="2" type="ORF">FRACYDRAFT_263937</name>
</gene>
<organism evidence="2 3">
    <name type="scientific">Fragilariopsis cylindrus CCMP1102</name>
    <dbReference type="NCBI Taxonomy" id="635003"/>
    <lineage>
        <taxon>Eukaryota</taxon>
        <taxon>Sar</taxon>
        <taxon>Stramenopiles</taxon>
        <taxon>Ochrophyta</taxon>
        <taxon>Bacillariophyta</taxon>
        <taxon>Bacillariophyceae</taxon>
        <taxon>Bacillariophycidae</taxon>
        <taxon>Bacillariales</taxon>
        <taxon>Bacillariaceae</taxon>
        <taxon>Fragilariopsis</taxon>
    </lineage>
</organism>
<reference evidence="2 3" key="1">
    <citation type="submission" date="2016-09" db="EMBL/GenBank/DDBJ databases">
        <title>Extensive genetic diversity and differential bi-allelic expression allows diatom success in the polar Southern Ocean.</title>
        <authorList>
            <consortium name="DOE Joint Genome Institute"/>
            <person name="Mock T."/>
            <person name="Otillar R.P."/>
            <person name="Strauss J."/>
            <person name="Dupont C."/>
            <person name="Frickenhaus S."/>
            <person name="Maumus F."/>
            <person name="Mcmullan M."/>
            <person name="Sanges R."/>
            <person name="Schmutz J."/>
            <person name="Toseland A."/>
            <person name="Valas R."/>
            <person name="Veluchamy A."/>
            <person name="Ward B.J."/>
            <person name="Allen A."/>
            <person name="Barry K."/>
            <person name="Falciatore A."/>
            <person name="Ferrante M."/>
            <person name="Fortunato A.E."/>
            <person name="Gloeckner G."/>
            <person name="Gruber A."/>
            <person name="Hipkin R."/>
            <person name="Janech M."/>
            <person name="Kroth P."/>
            <person name="Leese F."/>
            <person name="Lindquist E."/>
            <person name="Lyon B.R."/>
            <person name="Martin J."/>
            <person name="Mayer C."/>
            <person name="Parker M."/>
            <person name="Quesneville H."/>
            <person name="Raymond J."/>
            <person name="Uhlig C."/>
            <person name="Valentin K.U."/>
            <person name="Worden A.Z."/>
            <person name="Armbrust E.V."/>
            <person name="Bowler C."/>
            <person name="Green B."/>
            <person name="Moulton V."/>
            <person name="Van Oosterhout C."/>
            <person name="Grigoriev I."/>
        </authorList>
    </citation>
    <scope>NUCLEOTIDE SEQUENCE [LARGE SCALE GENOMIC DNA]</scope>
    <source>
        <strain evidence="2 3">CCMP1102</strain>
    </source>
</reference>
<dbReference type="InParanoid" id="A0A1E7EW30"/>
<feature type="region of interest" description="Disordered" evidence="1">
    <location>
        <begin position="197"/>
        <end position="223"/>
    </location>
</feature>
<feature type="compositionally biased region" description="Low complexity" evidence="1">
    <location>
        <begin position="157"/>
        <end position="167"/>
    </location>
</feature>
<feature type="region of interest" description="Disordered" evidence="1">
    <location>
        <begin position="124"/>
        <end position="167"/>
    </location>
</feature>
<dbReference type="EMBL" id="KV784373">
    <property type="protein sequence ID" value="OEU10049.1"/>
    <property type="molecule type" value="Genomic_DNA"/>
</dbReference>
<feature type="compositionally biased region" description="Low complexity" evidence="1">
    <location>
        <begin position="205"/>
        <end position="223"/>
    </location>
</feature>
<accession>A0A1E7EW30</accession>
<evidence type="ECO:0000313" key="3">
    <source>
        <dbReference type="Proteomes" id="UP000095751"/>
    </source>
</evidence>
<sequence length="363" mass="40006">MNSSLALHCRNYQLSSTIARARNNKEVPQQSPPRSLSVPTNLTDVAKKCIEAMEESITASPISTMDFHICVNEGLTSLKQKGNNSLAEGRLLLPQQHTRGGSNSNSDNSQVLLLAPLSQSQQQLNQQHHYFSARKSVAAAISRPASTSSTGPPPPTTTTTTTTTTATTTTATATATFPTFKKRSSLKKNSSYGNIYKSSINSDQSPSTPTATPPSASSHNSFPSSLSVVKRNVSFGTMQIRQYNVTISDNPSCSHGPPIQLSWEYDKGKEIIVSVESYEESRTTDGDNPRREHDQLLLSFHERHFLLIKQGRCSKREIKRTMKEVKRVKRERMVTDLFLPASLLDETMENIISTVKIFFAAAQ</sequence>
<dbReference type="Proteomes" id="UP000095751">
    <property type="component" value="Unassembled WGS sequence"/>
</dbReference>
<protein>
    <submittedName>
        <fullName evidence="2">Uncharacterized protein</fullName>
    </submittedName>
</protein>
<evidence type="ECO:0000256" key="1">
    <source>
        <dbReference type="SAM" id="MobiDB-lite"/>
    </source>
</evidence>
<dbReference type="OrthoDB" id="48629at2759"/>